<evidence type="ECO:0000313" key="2">
    <source>
        <dbReference type="Proteomes" id="UP001338125"/>
    </source>
</evidence>
<evidence type="ECO:0000313" key="1">
    <source>
        <dbReference type="EMBL" id="KAK5989485.1"/>
    </source>
</evidence>
<dbReference type="Proteomes" id="UP001338125">
    <property type="component" value="Unassembled WGS sequence"/>
</dbReference>
<accession>A0ABR0SBF5</accession>
<sequence>MAHVTAKSIAAIGSIKSLEQPCLGAGVINDWRHQWLIDRNELRLGLRSPKELKRLLSDALDANASDR</sequence>
<gene>
    <name evidence="1" type="ORF">PT974_11007</name>
</gene>
<comment type="caution">
    <text evidence="1">The sequence shown here is derived from an EMBL/GenBank/DDBJ whole genome shotgun (WGS) entry which is preliminary data.</text>
</comment>
<dbReference type="EMBL" id="JAVFKD010000015">
    <property type="protein sequence ID" value="KAK5989485.1"/>
    <property type="molecule type" value="Genomic_DNA"/>
</dbReference>
<organism evidence="1 2">
    <name type="scientific">Cladobotryum mycophilum</name>
    <dbReference type="NCBI Taxonomy" id="491253"/>
    <lineage>
        <taxon>Eukaryota</taxon>
        <taxon>Fungi</taxon>
        <taxon>Dikarya</taxon>
        <taxon>Ascomycota</taxon>
        <taxon>Pezizomycotina</taxon>
        <taxon>Sordariomycetes</taxon>
        <taxon>Hypocreomycetidae</taxon>
        <taxon>Hypocreales</taxon>
        <taxon>Hypocreaceae</taxon>
        <taxon>Cladobotryum</taxon>
    </lineage>
</organism>
<reference evidence="1 2" key="1">
    <citation type="submission" date="2024-01" db="EMBL/GenBank/DDBJ databases">
        <title>Complete genome of Cladobotryum mycophilum ATHUM6906.</title>
        <authorList>
            <person name="Christinaki A.C."/>
            <person name="Myridakis A.I."/>
            <person name="Kouvelis V.N."/>
        </authorList>
    </citation>
    <scope>NUCLEOTIDE SEQUENCE [LARGE SCALE GENOMIC DNA]</scope>
    <source>
        <strain evidence="1 2">ATHUM6906</strain>
    </source>
</reference>
<name>A0ABR0SBF5_9HYPO</name>
<protein>
    <submittedName>
        <fullName evidence="1">Uncharacterized protein</fullName>
    </submittedName>
</protein>
<keyword evidence="2" id="KW-1185">Reference proteome</keyword>
<proteinExistence type="predicted"/>